<feature type="compositionally biased region" description="Basic and acidic residues" evidence="1">
    <location>
        <begin position="174"/>
        <end position="189"/>
    </location>
</feature>
<dbReference type="EMBL" id="CADEAL010001463">
    <property type="protein sequence ID" value="CAB1432681.1"/>
    <property type="molecule type" value="Genomic_DNA"/>
</dbReference>
<reference evidence="2" key="1">
    <citation type="submission" date="2020-03" db="EMBL/GenBank/DDBJ databases">
        <authorList>
            <person name="Weist P."/>
        </authorList>
    </citation>
    <scope>NUCLEOTIDE SEQUENCE</scope>
</reference>
<comment type="caution">
    <text evidence="2">The sequence shown here is derived from an EMBL/GenBank/DDBJ whole genome shotgun (WGS) entry which is preliminary data.</text>
</comment>
<gene>
    <name evidence="2" type="ORF">PLEPLA_LOCUS20764</name>
</gene>
<keyword evidence="3" id="KW-1185">Reference proteome</keyword>
<proteinExistence type="predicted"/>
<evidence type="ECO:0000313" key="2">
    <source>
        <dbReference type="EMBL" id="CAB1432681.1"/>
    </source>
</evidence>
<accession>A0A9N7UKU0</accession>
<dbReference type="AlphaFoldDB" id="A0A9N7UKU0"/>
<name>A0A9N7UKU0_PLEPL</name>
<feature type="region of interest" description="Disordered" evidence="1">
    <location>
        <begin position="150"/>
        <end position="206"/>
    </location>
</feature>
<sequence>MPLNPAGRVMVAMEAAPDSSLCERVPPPSSVNQWSWCNRQRPALCALPPPEEPAFQKGLRSSGHRLDIGAWVPKRIGNKVGVSETGKYYREQAYQRRPEPKAFEPEMIPRQREHATTEKRCQKDVMASEGGLKSLGWGAAAKVLSRGWATDSGRSVGHSSPRTREPLVQGSIMEGKEDSGSRSSEERSRIVGLLAGPPNSGQPQKKCAADCLSKVKIAAETQSVHMTLESVRNSIPSCREKAKVGKNLKKP</sequence>
<organism evidence="2 3">
    <name type="scientific">Pleuronectes platessa</name>
    <name type="common">European plaice</name>
    <dbReference type="NCBI Taxonomy" id="8262"/>
    <lineage>
        <taxon>Eukaryota</taxon>
        <taxon>Metazoa</taxon>
        <taxon>Chordata</taxon>
        <taxon>Craniata</taxon>
        <taxon>Vertebrata</taxon>
        <taxon>Euteleostomi</taxon>
        <taxon>Actinopterygii</taxon>
        <taxon>Neopterygii</taxon>
        <taxon>Teleostei</taxon>
        <taxon>Neoteleostei</taxon>
        <taxon>Acanthomorphata</taxon>
        <taxon>Carangaria</taxon>
        <taxon>Pleuronectiformes</taxon>
        <taxon>Pleuronectoidei</taxon>
        <taxon>Pleuronectidae</taxon>
        <taxon>Pleuronectes</taxon>
    </lineage>
</organism>
<dbReference type="Proteomes" id="UP001153269">
    <property type="component" value="Unassembled WGS sequence"/>
</dbReference>
<evidence type="ECO:0000313" key="3">
    <source>
        <dbReference type="Proteomes" id="UP001153269"/>
    </source>
</evidence>
<evidence type="ECO:0000256" key="1">
    <source>
        <dbReference type="SAM" id="MobiDB-lite"/>
    </source>
</evidence>
<protein>
    <submittedName>
        <fullName evidence="2">Uncharacterized protein</fullName>
    </submittedName>
</protein>